<comment type="caution">
    <text evidence="8">The sequence shown here is derived from an EMBL/GenBank/DDBJ whole genome shotgun (WGS) entry which is preliminary data.</text>
</comment>
<evidence type="ECO:0000313" key="8">
    <source>
        <dbReference type="EMBL" id="TDP72855.1"/>
    </source>
</evidence>
<feature type="transmembrane region" description="Helical" evidence="5">
    <location>
        <begin position="164"/>
        <end position="185"/>
    </location>
</feature>
<dbReference type="EMBL" id="SNXS01000002">
    <property type="protein sequence ID" value="TDP72855.1"/>
    <property type="molecule type" value="Genomic_DNA"/>
</dbReference>
<keyword evidence="9" id="KW-1185">Reference proteome</keyword>
<dbReference type="GO" id="GO:0004252">
    <property type="term" value="F:serine-type endopeptidase activity"/>
    <property type="evidence" value="ECO:0007669"/>
    <property type="project" value="InterPro"/>
</dbReference>
<keyword evidence="8" id="KW-0645">Protease</keyword>
<feature type="signal peptide" evidence="6">
    <location>
        <begin position="1"/>
        <end position="22"/>
    </location>
</feature>
<evidence type="ECO:0000259" key="7">
    <source>
        <dbReference type="Pfam" id="PF01694"/>
    </source>
</evidence>
<organism evidence="8 9">
    <name type="scientific">Roseateles toxinivorans</name>
    <dbReference type="NCBI Taxonomy" id="270368"/>
    <lineage>
        <taxon>Bacteria</taxon>
        <taxon>Pseudomonadati</taxon>
        <taxon>Pseudomonadota</taxon>
        <taxon>Betaproteobacteria</taxon>
        <taxon>Burkholderiales</taxon>
        <taxon>Sphaerotilaceae</taxon>
        <taxon>Roseateles</taxon>
    </lineage>
</organism>
<reference evidence="8 9" key="1">
    <citation type="submission" date="2019-03" db="EMBL/GenBank/DDBJ databases">
        <title>Genomic Encyclopedia of Type Strains, Phase IV (KMG-IV): sequencing the most valuable type-strain genomes for metagenomic binning, comparative biology and taxonomic classification.</title>
        <authorList>
            <person name="Goeker M."/>
        </authorList>
    </citation>
    <scope>NUCLEOTIDE SEQUENCE [LARGE SCALE GENOMIC DNA]</scope>
    <source>
        <strain evidence="8 9">DSM 16998</strain>
    </source>
</reference>
<keyword evidence="6" id="KW-0732">Signal</keyword>
<gene>
    <name evidence="8" type="ORF">DES47_102601</name>
</gene>
<dbReference type="InterPro" id="IPR022764">
    <property type="entry name" value="Peptidase_S54_rhomboid_dom"/>
</dbReference>
<comment type="subcellular location">
    <subcellularLocation>
        <location evidence="1">Membrane</location>
        <topology evidence="1">Multi-pass membrane protein</topology>
    </subcellularLocation>
</comment>
<dbReference type="InterPro" id="IPR035952">
    <property type="entry name" value="Rhomboid-like_sf"/>
</dbReference>
<sequence length="191" mass="20583">MKFSAWTALCLLLAWGAALVFALPTAALDWQPGLTHQAWRWWTAAWVHWSAQHLMANLAGTLVLAALGWAARLPRRAALAWALAWPLTQLGLLTKPELLHFGGLSGVLHAGVAVAVISLAFASRRSERLWSLVIGLGLLIKIALEQPLGPALRQVPGWDIAITPLAHATGALAGALCALLVHFVAHRRGRY</sequence>
<feature type="chain" id="PRO_5020599461" evidence="6">
    <location>
        <begin position="23"/>
        <end position="191"/>
    </location>
</feature>
<dbReference type="RefSeq" id="WP_166651916.1">
    <property type="nucleotide sequence ID" value="NZ_SNXS01000002.1"/>
</dbReference>
<feature type="transmembrane region" description="Helical" evidence="5">
    <location>
        <begin position="77"/>
        <end position="93"/>
    </location>
</feature>
<feature type="transmembrane region" description="Helical" evidence="5">
    <location>
        <begin position="46"/>
        <end position="70"/>
    </location>
</feature>
<evidence type="ECO:0000256" key="2">
    <source>
        <dbReference type="ARBA" id="ARBA00022692"/>
    </source>
</evidence>
<dbReference type="AlphaFoldDB" id="A0A4R6QRK9"/>
<evidence type="ECO:0000256" key="6">
    <source>
        <dbReference type="SAM" id="SignalP"/>
    </source>
</evidence>
<dbReference type="InterPro" id="IPR023826">
    <property type="entry name" value="Rhom-like_SP_proteobac"/>
</dbReference>
<dbReference type="GO" id="GO:0016020">
    <property type="term" value="C:membrane"/>
    <property type="evidence" value="ECO:0007669"/>
    <property type="project" value="UniProtKB-SubCell"/>
</dbReference>
<keyword evidence="2 5" id="KW-0812">Transmembrane</keyword>
<accession>A0A4R6QRK9</accession>
<feature type="transmembrane region" description="Helical" evidence="5">
    <location>
        <begin position="129"/>
        <end position="144"/>
    </location>
</feature>
<evidence type="ECO:0000313" key="9">
    <source>
        <dbReference type="Proteomes" id="UP000295361"/>
    </source>
</evidence>
<protein>
    <submittedName>
        <fullName evidence="8">Rhomboid family GlyGly-CTERM serine protease</fullName>
    </submittedName>
</protein>
<keyword evidence="8" id="KW-0378">Hydrolase</keyword>
<evidence type="ECO:0000256" key="5">
    <source>
        <dbReference type="SAM" id="Phobius"/>
    </source>
</evidence>
<dbReference type="Gene3D" id="1.20.1540.10">
    <property type="entry name" value="Rhomboid-like"/>
    <property type="match status" value="1"/>
</dbReference>
<evidence type="ECO:0000256" key="3">
    <source>
        <dbReference type="ARBA" id="ARBA00022989"/>
    </source>
</evidence>
<feature type="transmembrane region" description="Helical" evidence="5">
    <location>
        <begin position="99"/>
        <end position="122"/>
    </location>
</feature>
<dbReference type="Proteomes" id="UP000295361">
    <property type="component" value="Unassembled WGS sequence"/>
</dbReference>
<evidence type="ECO:0000256" key="4">
    <source>
        <dbReference type="ARBA" id="ARBA00023136"/>
    </source>
</evidence>
<dbReference type="InParanoid" id="A0A4R6QRK9"/>
<keyword evidence="3 5" id="KW-1133">Transmembrane helix</keyword>
<name>A0A4R6QRK9_9BURK</name>
<dbReference type="SUPFAM" id="SSF144091">
    <property type="entry name" value="Rhomboid-like"/>
    <property type="match status" value="1"/>
</dbReference>
<keyword evidence="4 5" id="KW-0472">Membrane</keyword>
<dbReference type="GO" id="GO:0006508">
    <property type="term" value="P:proteolysis"/>
    <property type="evidence" value="ECO:0007669"/>
    <property type="project" value="UniProtKB-KW"/>
</dbReference>
<dbReference type="Pfam" id="PF01694">
    <property type="entry name" value="Rhomboid"/>
    <property type="match status" value="1"/>
</dbReference>
<evidence type="ECO:0000256" key="1">
    <source>
        <dbReference type="ARBA" id="ARBA00004141"/>
    </source>
</evidence>
<proteinExistence type="predicted"/>
<dbReference type="NCBIfam" id="TIGR03902">
    <property type="entry name" value="rhom_GG_sort"/>
    <property type="match status" value="1"/>
</dbReference>
<feature type="domain" description="Peptidase S54 rhomboid" evidence="7">
    <location>
        <begin position="36"/>
        <end position="181"/>
    </location>
</feature>